<protein>
    <submittedName>
        <fullName evidence="4">Response regulator</fullName>
    </submittedName>
</protein>
<dbReference type="SMART" id="SM00448">
    <property type="entry name" value="REC"/>
    <property type="match status" value="1"/>
</dbReference>
<reference evidence="4 5" key="1">
    <citation type="submission" date="2021-04" db="EMBL/GenBank/DDBJ databases">
        <authorList>
            <person name="Pira H."/>
            <person name="Risdian C."/>
            <person name="Wink J."/>
        </authorList>
    </citation>
    <scope>NUCLEOTIDE SEQUENCE [LARGE SCALE GENOMIC DNA]</scope>
    <source>
        <strain evidence="4 5">WH53</strain>
    </source>
</reference>
<dbReference type="EMBL" id="JAGSOY010000029">
    <property type="protein sequence ID" value="MBU2712034.1"/>
    <property type="molecule type" value="Genomic_DNA"/>
</dbReference>
<dbReference type="Pfam" id="PF00072">
    <property type="entry name" value="Response_reg"/>
    <property type="match status" value="1"/>
</dbReference>
<dbReference type="Proteomes" id="UP000690515">
    <property type="component" value="Unassembled WGS sequence"/>
</dbReference>
<evidence type="ECO:0000256" key="2">
    <source>
        <dbReference type="PROSITE-ProRule" id="PRU00169"/>
    </source>
</evidence>
<sequence length="122" mass="13835">MLPENAAILLIDDEADMCWAVKRILTGKGYQVTMVDTGIQAMEQVQCKHYPLIFLDAKLPDVEGLQLAERIKQIFPDTHIIFLTGYYYRDDPVITTALSKGIIDGFIAKPFRNEDVLNALIY</sequence>
<organism evidence="4 5">
    <name type="scientific">Zooshikella harenae</name>
    <dbReference type="NCBI Taxonomy" id="2827238"/>
    <lineage>
        <taxon>Bacteria</taxon>
        <taxon>Pseudomonadati</taxon>
        <taxon>Pseudomonadota</taxon>
        <taxon>Gammaproteobacteria</taxon>
        <taxon>Oceanospirillales</taxon>
        <taxon>Zooshikellaceae</taxon>
        <taxon>Zooshikella</taxon>
    </lineage>
</organism>
<dbReference type="Gene3D" id="3.40.50.2300">
    <property type="match status" value="1"/>
</dbReference>
<gene>
    <name evidence="4" type="ORF">KCG35_13265</name>
</gene>
<evidence type="ECO:0000259" key="3">
    <source>
        <dbReference type="PROSITE" id="PS50110"/>
    </source>
</evidence>
<dbReference type="InterPro" id="IPR001789">
    <property type="entry name" value="Sig_transdc_resp-reg_receiver"/>
</dbReference>
<accession>A0ABS5ZDG7</accession>
<feature type="domain" description="Response regulatory" evidence="3">
    <location>
        <begin position="7"/>
        <end position="122"/>
    </location>
</feature>
<dbReference type="PANTHER" id="PTHR44591:SF3">
    <property type="entry name" value="RESPONSE REGULATORY DOMAIN-CONTAINING PROTEIN"/>
    <property type="match status" value="1"/>
</dbReference>
<proteinExistence type="predicted"/>
<dbReference type="SUPFAM" id="SSF52172">
    <property type="entry name" value="CheY-like"/>
    <property type="match status" value="1"/>
</dbReference>
<name>A0ABS5ZDG7_9GAMM</name>
<evidence type="ECO:0000256" key="1">
    <source>
        <dbReference type="ARBA" id="ARBA00022553"/>
    </source>
</evidence>
<dbReference type="PANTHER" id="PTHR44591">
    <property type="entry name" value="STRESS RESPONSE REGULATOR PROTEIN 1"/>
    <property type="match status" value="1"/>
</dbReference>
<keyword evidence="1 2" id="KW-0597">Phosphoprotein</keyword>
<feature type="modified residue" description="4-aspartylphosphate" evidence="2">
    <location>
        <position position="56"/>
    </location>
</feature>
<keyword evidence="5" id="KW-1185">Reference proteome</keyword>
<comment type="caution">
    <text evidence="4">The sequence shown here is derived from an EMBL/GenBank/DDBJ whole genome shotgun (WGS) entry which is preliminary data.</text>
</comment>
<dbReference type="CDD" id="cd00156">
    <property type="entry name" value="REC"/>
    <property type="match status" value="1"/>
</dbReference>
<dbReference type="RefSeq" id="WP_215820228.1">
    <property type="nucleotide sequence ID" value="NZ_JAGSOY010000029.1"/>
</dbReference>
<evidence type="ECO:0000313" key="5">
    <source>
        <dbReference type="Proteomes" id="UP000690515"/>
    </source>
</evidence>
<evidence type="ECO:0000313" key="4">
    <source>
        <dbReference type="EMBL" id="MBU2712034.1"/>
    </source>
</evidence>
<dbReference type="InterPro" id="IPR050595">
    <property type="entry name" value="Bact_response_regulator"/>
</dbReference>
<dbReference type="InterPro" id="IPR011006">
    <property type="entry name" value="CheY-like_superfamily"/>
</dbReference>
<dbReference type="PROSITE" id="PS50110">
    <property type="entry name" value="RESPONSE_REGULATORY"/>
    <property type="match status" value="1"/>
</dbReference>